<keyword evidence="4" id="KW-1185">Reference proteome</keyword>
<dbReference type="InterPro" id="IPR011989">
    <property type="entry name" value="ARM-like"/>
</dbReference>
<dbReference type="AlphaFoldDB" id="A0A8S3T1S8"/>
<dbReference type="Gene3D" id="1.25.10.10">
    <property type="entry name" value="Leucine-rich Repeat Variant"/>
    <property type="match status" value="1"/>
</dbReference>
<dbReference type="Pfam" id="PF13001">
    <property type="entry name" value="ECM29_N"/>
    <property type="match status" value="1"/>
</dbReference>
<accession>A0A8S3T1S8</accession>
<dbReference type="EMBL" id="CAJPWZ010001970">
    <property type="protein sequence ID" value="CAG2227690.1"/>
    <property type="molecule type" value="Genomic_DNA"/>
</dbReference>
<keyword evidence="1" id="KW-0677">Repeat</keyword>
<gene>
    <name evidence="3" type="ORF">MEDL_40688</name>
</gene>
<evidence type="ECO:0000256" key="1">
    <source>
        <dbReference type="ARBA" id="ARBA00022737"/>
    </source>
</evidence>
<organism evidence="3 4">
    <name type="scientific">Mytilus edulis</name>
    <name type="common">Blue mussel</name>
    <dbReference type="NCBI Taxonomy" id="6550"/>
    <lineage>
        <taxon>Eukaryota</taxon>
        <taxon>Metazoa</taxon>
        <taxon>Spiralia</taxon>
        <taxon>Lophotrochozoa</taxon>
        <taxon>Mollusca</taxon>
        <taxon>Bivalvia</taxon>
        <taxon>Autobranchia</taxon>
        <taxon>Pteriomorphia</taxon>
        <taxon>Mytilida</taxon>
        <taxon>Mytiloidea</taxon>
        <taxon>Mytilidae</taxon>
        <taxon>Mytilinae</taxon>
        <taxon>Mytilus</taxon>
    </lineage>
</organism>
<dbReference type="SUPFAM" id="SSF48371">
    <property type="entry name" value="ARM repeat"/>
    <property type="match status" value="1"/>
</dbReference>
<dbReference type="PANTHER" id="PTHR23346:SF19">
    <property type="entry name" value="PROTEASOME ADAPTER AND SCAFFOLD PROTEIN ECM29"/>
    <property type="match status" value="1"/>
</dbReference>
<protein>
    <submittedName>
        <fullName evidence="3">ECM29</fullName>
    </submittedName>
</protein>
<dbReference type="GO" id="GO:0060090">
    <property type="term" value="F:molecular adaptor activity"/>
    <property type="evidence" value="ECO:0007669"/>
    <property type="project" value="InterPro"/>
</dbReference>
<feature type="domain" description="Proteasome component Ecm29 N-terminal" evidence="2">
    <location>
        <begin position="9"/>
        <end position="121"/>
    </location>
</feature>
<dbReference type="InterPro" id="IPR024372">
    <property type="entry name" value="Ecm29_N"/>
</dbReference>
<dbReference type="GO" id="GO:0005634">
    <property type="term" value="C:nucleus"/>
    <property type="evidence" value="ECO:0007669"/>
    <property type="project" value="TreeGrafter"/>
</dbReference>
<dbReference type="InterPro" id="IPR016024">
    <property type="entry name" value="ARM-type_fold"/>
</dbReference>
<name>A0A8S3T1S8_MYTED</name>
<evidence type="ECO:0000313" key="4">
    <source>
        <dbReference type="Proteomes" id="UP000683360"/>
    </source>
</evidence>
<dbReference type="PANTHER" id="PTHR23346">
    <property type="entry name" value="TRANSLATIONAL ACTIVATOR GCN1-RELATED"/>
    <property type="match status" value="1"/>
</dbReference>
<reference evidence="3" key="1">
    <citation type="submission" date="2021-03" db="EMBL/GenBank/DDBJ databases">
        <authorList>
            <person name="Bekaert M."/>
        </authorList>
    </citation>
    <scope>NUCLEOTIDE SEQUENCE</scope>
</reference>
<proteinExistence type="predicted"/>
<dbReference type="OrthoDB" id="16066at2759"/>
<comment type="caution">
    <text evidence="3">The sequence shown here is derived from an EMBL/GenBank/DDBJ whole genome shotgun (WGS) entry which is preliminary data.</text>
</comment>
<dbReference type="GO" id="GO:0043248">
    <property type="term" value="P:proteasome assembly"/>
    <property type="evidence" value="ECO:0007669"/>
    <property type="project" value="InterPro"/>
</dbReference>
<sequence length="362" mass="40462">MVKLIGEATDEAKLRNLAYVAVGKIVRRAPQLVKKDVALVQKFFDAMSKEDPETRLGVQESLSLMADAFKDIDPSCQSLMEALIMQNIEQDQPQSRLMSVQYARTVFPSDHIPSRYILLLACGDTKEDVRVEAMKALHIAQTKEKEIEKNSTKLPPPKLPKFTDMMKYISEKGSLRVKTQNKYVIGNNTLPFIPQATYEQVNDIVPSHMSLLVDNIIPTHVSLFVIDIIPTHVSLFVDDIIPTYVPLLVDDIIPIHRSLFLDDIIPTHVPLLVDDIIPTHMSLLVDDIIPTHVSLFVFDIIPTHVSLLVDDIIPTHVSLLVDDIIPTHVSLLVDDIILTHVSLLVDDIIPTHVPITGLGPDS</sequence>
<dbReference type="Proteomes" id="UP000683360">
    <property type="component" value="Unassembled WGS sequence"/>
</dbReference>
<evidence type="ECO:0000259" key="2">
    <source>
        <dbReference type="Pfam" id="PF13001"/>
    </source>
</evidence>
<dbReference type="GO" id="GO:0005737">
    <property type="term" value="C:cytoplasm"/>
    <property type="evidence" value="ECO:0007669"/>
    <property type="project" value="TreeGrafter"/>
</dbReference>
<evidence type="ECO:0000313" key="3">
    <source>
        <dbReference type="EMBL" id="CAG2227690.1"/>
    </source>
</evidence>
<dbReference type="GO" id="GO:0036503">
    <property type="term" value="P:ERAD pathway"/>
    <property type="evidence" value="ECO:0007669"/>
    <property type="project" value="TreeGrafter"/>
</dbReference>